<proteinExistence type="predicted"/>
<sequence>MKKYYSLIDKIYDKNNILKAFKLVKKNKGAPGIDGETIECFELTLTDKIDKIHCELKEGNYKPSPVRRTYIDKADGTKRPLGIPTVKDRVVQQAIRNIIEPIFEPFFHPSSYGYRPNRSCQKAVAKAERFLNKWGLKYVVDMDLSKCFDTLNHELIIKGVNERISDGKVLKIIRSFLEAGILEDGAFMETPIGSPQGGVISPLLMNIYLDKFDKKMMERGIRIVRYADDILVFAKSKREAGRYRETATRILQEELHLTVNSKKTHITNVDDGVPYLGFIIKRNTLSIHPDRVKKFKDRIRELTPRNSGINLETYIKRLNPVLRGWCNHFRIANCAGIFKALAGWIRRRLRMKQMKEWKSYKSLHKILRRAGYNNDLKKIRMTRWRNSASQLISKALPNAWFDEIKLFDISKVETKVLHLYYE</sequence>
<dbReference type="Pfam" id="PF08388">
    <property type="entry name" value="GIIM"/>
    <property type="match status" value="1"/>
</dbReference>
<protein>
    <submittedName>
        <fullName evidence="2">Group II intron reverse transcriptase/maturase</fullName>
    </submittedName>
</protein>
<dbReference type="PROSITE" id="PS50878">
    <property type="entry name" value="RT_POL"/>
    <property type="match status" value="1"/>
</dbReference>
<dbReference type="Proteomes" id="UP000184241">
    <property type="component" value="Unassembled WGS sequence"/>
</dbReference>
<dbReference type="SUPFAM" id="SSF56672">
    <property type="entry name" value="DNA/RNA polymerases"/>
    <property type="match status" value="1"/>
</dbReference>
<gene>
    <name evidence="2" type="ORF">SAMN02745941_02630</name>
</gene>
<dbReference type="PANTHER" id="PTHR34047">
    <property type="entry name" value="NUCLEAR INTRON MATURASE 1, MITOCHONDRIAL-RELATED"/>
    <property type="match status" value="1"/>
</dbReference>
<dbReference type="NCBIfam" id="TIGR04416">
    <property type="entry name" value="group_II_RT_mat"/>
    <property type="match status" value="1"/>
</dbReference>
<dbReference type="InterPro" id="IPR043502">
    <property type="entry name" value="DNA/RNA_pol_sf"/>
</dbReference>
<dbReference type="InterPro" id="IPR030931">
    <property type="entry name" value="Group_II_RT_mat"/>
</dbReference>
<dbReference type="PANTHER" id="PTHR34047:SF8">
    <property type="entry name" value="PROTEIN YKFC"/>
    <property type="match status" value="1"/>
</dbReference>
<dbReference type="AlphaFoldDB" id="A0A1M5Z8U3"/>
<keyword evidence="2" id="KW-0695">RNA-directed DNA polymerase</keyword>
<dbReference type="Gene3D" id="3.30.70.270">
    <property type="match status" value="1"/>
</dbReference>
<keyword evidence="2" id="KW-0548">Nucleotidyltransferase</keyword>
<dbReference type="EMBL" id="FQXU01000008">
    <property type="protein sequence ID" value="SHI20528.1"/>
    <property type="molecule type" value="Genomic_DNA"/>
</dbReference>
<dbReference type="InterPro" id="IPR043128">
    <property type="entry name" value="Rev_trsase/Diguanyl_cyclase"/>
</dbReference>
<dbReference type="RefSeq" id="WP_073020083.1">
    <property type="nucleotide sequence ID" value="NZ_FQXU01000008.1"/>
</dbReference>
<evidence type="ECO:0000313" key="3">
    <source>
        <dbReference type="Proteomes" id="UP000184241"/>
    </source>
</evidence>
<accession>A0A1M5Z8U3</accession>
<dbReference type="CDD" id="cd01651">
    <property type="entry name" value="RT_G2_intron"/>
    <property type="match status" value="1"/>
</dbReference>
<keyword evidence="2" id="KW-0808">Transferase</keyword>
<dbReference type="GO" id="GO:0003964">
    <property type="term" value="F:RNA-directed DNA polymerase activity"/>
    <property type="evidence" value="ECO:0007669"/>
    <property type="project" value="UniProtKB-KW"/>
</dbReference>
<organism evidence="2 3">
    <name type="scientific">Clostridium intestinale DSM 6191</name>
    <dbReference type="NCBI Taxonomy" id="1121320"/>
    <lineage>
        <taxon>Bacteria</taxon>
        <taxon>Bacillati</taxon>
        <taxon>Bacillota</taxon>
        <taxon>Clostridia</taxon>
        <taxon>Eubacteriales</taxon>
        <taxon>Clostridiaceae</taxon>
        <taxon>Clostridium</taxon>
    </lineage>
</organism>
<name>A0A1M5Z8U3_9CLOT</name>
<reference evidence="2 3" key="1">
    <citation type="submission" date="2016-11" db="EMBL/GenBank/DDBJ databases">
        <authorList>
            <person name="Jaros S."/>
            <person name="Januszkiewicz K."/>
            <person name="Wedrychowicz H."/>
        </authorList>
    </citation>
    <scope>NUCLEOTIDE SEQUENCE [LARGE SCALE GENOMIC DNA]</scope>
    <source>
        <strain evidence="2 3">DSM 6191</strain>
    </source>
</reference>
<feature type="domain" description="Reverse transcriptase" evidence="1">
    <location>
        <begin position="52"/>
        <end position="280"/>
    </location>
</feature>
<dbReference type="Pfam" id="PF00078">
    <property type="entry name" value="RVT_1"/>
    <property type="match status" value="1"/>
</dbReference>
<evidence type="ECO:0000259" key="1">
    <source>
        <dbReference type="PROSITE" id="PS50878"/>
    </source>
</evidence>
<dbReference type="InterPro" id="IPR013597">
    <property type="entry name" value="Mat_intron_G2"/>
</dbReference>
<dbReference type="InterPro" id="IPR000477">
    <property type="entry name" value="RT_dom"/>
</dbReference>
<dbReference type="InterPro" id="IPR051083">
    <property type="entry name" value="GrpII_Intron_Splice-Mob/Def"/>
</dbReference>
<evidence type="ECO:0000313" key="2">
    <source>
        <dbReference type="EMBL" id="SHI20528.1"/>
    </source>
</evidence>